<keyword evidence="5" id="KW-0134">Cell wall</keyword>
<dbReference type="Pfam" id="PF02415">
    <property type="entry name" value="Chlam_PMP"/>
    <property type="match status" value="3"/>
</dbReference>
<dbReference type="GeneID" id="45050492"/>
<evidence type="ECO:0000256" key="3">
    <source>
        <dbReference type="ARBA" id="ARBA00007542"/>
    </source>
</evidence>
<dbReference type="InterPro" id="IPR005546">
    <property type="entry name" value="Autotransporte_beta"/>
</dbReference>
<dbReference type="PATRIC" id="fig|83558.13.peg.475"/>
<evidence type="ECO:0000313" key="15">
    <source>
        <dbReference type="EMBL" id="CRI43684.1"/>
    </source>
</evidence>
<evidence type="ECO:0000256" key="10">
    <source>
        <dbReference type="ARBA" id="ARBA00023237"/>
    </source>
</evidence>
<evidence type="ECO:0000256" key="9">
    <source>
        <dbReference type="ARBA" id="ARBA00023136"/>
    </source>
</evidence>
<keyword evidence="6" id="KW-0964">Secreted</keyword>
<dbReference type="Pfam" id="PF07548">
    <property type="entry name" value="ChlamPMP_M"/>
    <property type="match status" value="1"/>
</dbReference>
<keyword evidence="7" id="KW-0812">Transmembrane</keyword>
<dbReference type="EMBL" id="LN847240">
    <property type="protein sequence ID" value="CRI50479.1"/>
    <property type="molecule type" value="Genomic_DNA"/>
</dbReference>
<dbReference type="EMBL" id="LN847245">
    <property type="protein sequence ID" value="CRI51604.1"/>
    <property type="molecule type" value="Genomic_DNA"/>
</dbReference>
<dbReference type="AlphaFoldDB" id="A0A0F7X0L4"/>
<feature type="signal peptide" evidence="11">
    <location>
        <begin position="1"/>
        <end position="23"/>
    </location>
</feature>
<evidence type="ECO:0000256" key="4">
    <source>
        <dbReference type="ARBA" id="ARBA00022452"/>
    </source>
</evidence>
<dbReference type="GO" id="GO:0009279">
    <property type="term" value="C:cell outer membrane"/>
    <property type="evidence" value="ECO:0007669"/>
    <property type="project" value="UniProtKB-SubCell"/>
</dbReference>
<dbReference type="OrthoDB" id="16650at2"/>
<gene>
    <name evidence="16" type="primary">pmp7</name>
    <name evidence="13" type="ORF">BN1224_CV15_B_03860</name>
    <name evidence="15" type="ORF">BN1224_H12_DY_00320</name>
    <name evidence="16" type="ORF">BN1224_MUL2216_E_01860</name>
    <name evidence="17" type="ORF">BN1224_Panola_F_01190</name>
    <name evidence="19" type="ORF">BN1224_PB1_B_04480</name>
    <name evidence="18" type="ORF">BN1224_U1271_C_02900</name>
    <name evidence="20" type="ORF">BN1224_UZG1_A_04590</name>
    <name evidence="21" type="ORF">BN1224_Wien2_G_00840</name>
    <name evidence="14" type="ORF">CWL029c_C_02890</name>
</gene>
<evidence type="ECO:0000256" key="5">
    <source>
        <dbReference type="ARBA" id="ARBA00022512"/>
    </source>
</evidence>
<dbReference type="EMBL" id="LN847254">
    <property type="protein sequence ID" value="CRI52940.1"/>
    <property type="molecule type" value="Genomic_DNA"/>
</dbReference>
<accession>A0A0F7X0L4</accession>
<evidence type="ECO:0000256" key="1">
    <source>
        <dbReference type="ARBA" id="ARBA00004191"/>
    </source>
</evidence>
<reference evidence="16" key="1">
    <citation type="submission" date="2015-05" db="EMBL/GenBank/DDBJ databases">
        <authorList>
            <person name="Rattei Thomas"/>
        </authorList>
    </citation>
    <scope>NUCLEOTIDE SEQUENCE</scope>
    <source>
        <strain evidence="13">CV15</strain>
        <strain evidence="14">CWL029c</strain>
        <strain evidence="15">H12</strain>
        <strain evidence="16">MUL2216</strain>
        <strain evidence="17">Panola</strain>
        <strain evidence="19">PB1</strain>
        <strain evidence="18">U1271</strain>
        <strain evidence="20">UZG1</strain>
        <strain evidence="21">Wien2</strain>
    </source>
</reference>
<evidence type="ECO:0000259" key="12">
    <source>
        <dbReference type="PROSITE" id="PS51208"/>
    </source>
</evidence>
<evidence type="ECO:0000313" key="21">
    <source>
        <dbReference type="EMBL" id="CRI52940.1"/>
    </source>
</evidence>
<evidence type="ECO:0000313" key="17">
    <source>
        <dbReference type="EMBL" id="CRI47056.1"/>
    </source>
</evidence>
<keyword evidence="8 11" id="KW-0732">Signal</keyword>
<evidence type="ECO:0000313" key="13">
    <source>
        <dbReference type="EMBL" id="CRI38063.1"/>
    </source>
</evidence>
<feature type="chain" id="PRO_5010030640" evidence="11">
    <location>
        <begin position="24"/>
        <end position="936"/>
    </location>
</feature>
<dbReference type="PROSITE" id="PS51208">
    <property type="entry name" value="AUTOTRANSPORTER"/>
    <property type="match status" value="1"/>
</dbReference>
<dbReference type="SUPFAM" id="SSF103515">
    <property type="entry name" value="Autotransporter"/>
    <property type="match status" value="1"/>
</dbReference>
<organism evidence="16">
    <name type="scientific">Chlamydia pneumoniae</name>
    <name type="common">Chlamydophila pneumoniae</name>
    <dbReference type="NCBI Taxonomy" id="83558"/>
    <lineage>
        <taxon>Bacteria</taxon>
        <taxon>Pseudomonadati</taxon>
        <taxon>Chlamydiota</taxon>
        <taxon>Chlamydiia</taxon>
        <taxon>Chlamydiales</taxon>
        <taxon>Chlamydiaceae</taxon>
        <taxon>Chlamydia/Chlamydophila group</taxon>
        <taxon>Chlamydia</taxon>
    </lineage>
</organism>
<dbReference type="NCBIfam" id="TIGR01376">
    <property type="entry name" value="POMP_repeat"/>
    <property type="match status" value="3"/>
</dbReference>
<evidence type="ECO:0000313" key="20">
    <source>
        <dbReference type="EMBL" id="CRI51604.1"/>
    </source>
</evidence>
<dbReference type="EMBL" id="LN847179">
    <property type="protein sequence ID" value="CRI43684.1"/>
    <property type="molecule type" value="Genomic_DNA"/>
</dbReference>
<dbReference type="EMBL" id="LN846998">
    <property type="protein sequence ID" value="CRI38063.1"/>
    <property type="molecule type" value="Genomic_DNA"/>
</dbReference>
<keyword evidence="4" id="KW-1134">Transmembrane beta strand</keyword>
<evidence type="ECO:0000256" key="8">
    <source>
        <dbReference type="ARBA" id="ARBA00022729"/>
    </source>
</evidence>
<sequence>MKSSVSWLFFSSIPLFSSLSIVAAEVTLDSSNNSYDGSNGTTFTVFSTTDAAAGTTYSLLSDVSFQNAGALGIPLASGCFLEAGGDLTFQGNQHALKFAFINAGSSAGTVASTSAADKNLLFNDFSRLSIISCPSLLLSPTGQCALKSVGNLSLTGNSQIIFTQNFSSDNGGVINTKNFLLSGTSQFASFSRNQAFTGKQGGVVYATGTITIENSPGIVSFSQNLAKGSGGALYSTDNCSITDNFQVIFDGNSAWEAAQAQGGAICCTTTDKTVTLTGNKNLSFTNNTALTYGGAISGLKVSISAGGPTLFQSNISGSSAGQGGGGAINIASAGELALSATSGDITFNNNQVTNGSTSTRNAINIIDTAKVTSIRAATGQSIYFYDPITNPGTAASTDTLNLNLADANSEIEYGGAIVFSGEKLSPTEKAIAANVTSTIRQPAVLARGDLVLRDGVTVTFKDLTQSPGSRILMDGGTTLSAKEANLSLNGLAVNLSSLDGTNKAALKTEAADKNISLSGTIALIDTEGSFYENHNLKSASTYPLLELTTAGANGTITLGALSTLTLQEPETHYGYQGNWQLSWANATSSKIGSINWTRTGYIPSPERKSNLPLNSLWGNFIDIRSINQLIETKSSGEPFERELWLSGIANFFYRDSMPTRHGFRHISGGYALGITATTPAEDQLTFAFCQLFARDRNHITGKNHGDTYGASLYFHHTEGLFDIANFLWGKATRAPWVLSEISQIIPLSFDAKFSYLHTDNHMKTYYTDNSIIKGSWRNDAFCADLGASLPFVISVPYLLKEVEPFVKVQYIYAHQQDFYERHAEGRAFNKSELINVEIPIGVTFERDSKSEKGTYDLTLMYILDAYRRNPKCQTSLIASDANWMAYGTNLARQGFSVRAANHFQVNPHMEIFGQFAFEVRSSSRNYNTNLGSKFCF</sequence>
<keyword evidence="9" id="KW-0472">Membrane</keyword>
<evidence type="ECO:0000313" key="18">
    <source>
        <dbReference type="EMBL" id="CRI49350.1"/>
    </source>
</evidence>
<evidence type="ECO:0000256" key="6">
    <source>
        <dbReference type="ARBA" id="ARBA00022525"/>
    </source>
</evidence>
<evidence type="ECO:0000256" key="7">
    <source>
        <dbReference type="ARBA" id="ARBA00022692"/>
    </source>
</evidence>
<dbReference type="EMBL" id="LN847232">
    <property type="protein sequence ID" value="CRI47056.1"/>
    <property type="molecule type" value="Genomic_DNA"/>
</dbReference>
<protein>
    <submittedName>
        <fullName evidence="16">Probable outer membrane protein pmp7</fullName>
    </submittedName>
</protein>
<name>A0A0F7X0L4_CHLPN</name>
<keyword evidence="10" id="KW-0998">Cell outer membrane</keyword>
<dbReference type="EMBL" id="LN847003">
    <property type="protein sequence ID" value="CRI40329.1"/>
    <property type="molecule type" value="Genomic_DNA"/>
</dbReference>
<evidence type="ECO:0000313" key="19">
    <source>
        <dbReference type="EMBL" id="CRI50479.1"/>
    </source>
</evidence>
<dbReference type="InterPro" id="IPR011427">
    <property type="entry name" value="Polymorphic_membr_middle"/>
</dbReference>
<dbReference type="EMBL" id="LN847226">
    <property type="protein sequence ID" value="CRI45925.1"/>
    <property type="molecule type" value="Genomic_DNA"/>
</dbReference>
<evidence type="ECO:0000256" key="2">
    <source>
        <dbReference type="ARBA" id="ARBA00004416"/>
    </source>
</evidence>
<evidence type="ECO:0000313" key="16">
    <source>
        <dbReference type="EMBL" id="CRI45925.1"/>
    </source>
</evidence>
<dbReference type="InterPro" id="IPR036709">
    <property type="entry name" value="Autotransporte_beta_dom_sf"/>
</dbReference>
<dbReference type="RefSeq" id="WP_010883088.1">
    <property type="nucleotide sequence ID" value="NZ_LN846980.1"/>
</dbReference>
<dbReference type="SMART" id="SM00869">
    <property type="entry name" value="Autotransporter"/>
    <property type="match status" value="1"/>
</dbReference>
<feature type="domain" description="Autotransporter" evidence="12">
    <location>
        <begin position="636"/>
        <end position="936"/>
    </location>
</feature>
<evidence type="ECO:0000313" key="14">
    <source>
        <dbReference type="EMBL" id="CRI40329.1"/>
    </source>
</evidence>
<dbReference type="InterPro" id="IPR003368">
    <property type="entry name" value="POMP_repeat"/>
</dbReference>
<comment type="similarity">
    <text evidence="3">Belongs to the PMP outer membrane protein family.</text>
</comment>
<dbReference type="EMBL" id="LN847244">
    <property type="protein sequence ID" value="CRI49350.1"/>
    <property type="molecule type" value="Genomic_DNA"/>
</dbReference>
<comment type="subcellular location">
    <subcellularLocation>
        <location evidence="2">Cell outer membrane</location>
        <topology evidence="2">Peripheral membrane protein</topology>
        <orientation evidence="2">Extracellular side</orientation>
    </subcellularLocation>
    <subcellularLocation>
        <location evidence="1">Secreted</location>
        <location evidence="1">Cell wall</location>
    </subcellularLocation>
</comment>
<proteinExistence type="inferred from homology"/>
<evidence type="ECO:0000256" key="11">
    <source>
        <dbReference type="SAM" id="SignalP"/>
    </source>
</evidence>